<protein>
    <submittedName>
        <fullName evidence="2">Uncharacterized protein</fullName>
    </submittedName>
</protein>
<evidence type="ECO:0000313" key="3">
    <source>
        <dbReference type="Proteomes" id="UP000712600"/>
    </source>
</evidence>
<feature type="region of interest" description="Disordered" evidence="1">
    <location>
        <begin position="1"/>
        <end position="85"/>
    </location>
</feature>
<comment type="caution">
    <text evidence="2">The sequence shown here is derived from an EMBL/GenBank/DDBJ whole genome shotgun (WGS) entry which is preliminary data.</text>
</comment>
<feature type="compositionally biased region" description="Polar residues" evidence="1">
    <location>
        <begin position="75"/>
        <end position="85"/>
    </location>
</feature>
<organism evidence="2 3">
    <name type="scientific">Brassica cretica</name>
    <name type="common">Mustard</name>
    <dbReference type="NCBI Taxonomy" id="69181"/>
    <lineage>
        <taxon>Eukaryota</taxon>
        <taxon>Viridiplantae</taxon>
        <taxon>Streptophyta</taxon>
        <taxon>Embryophyta</taxon>
        <taxon>Tracheophyta</taxon>
        <taxon>Spermatophyta</taxon>
        <taxon>Magnoliopsida</taxon>
        <taxon>eudicotyledons</taxon>
        <taxon>Gunneridae</taxon>
        <taxon>Pentapetalae</taxon>
        <taxon>rosids</taxon>
        <taxon>malvids</taxon>
        <taxon>Brassicales</taxon>
        <taxon>Brassicaceae</taxon>
        <taxon>Brassiceae</taxon>
        <taxon>Brassica</taxon>
    </lineage>
</organism>
<gene>
    <name evidence="2" type="ORF">F2Q69_00035346</name>
</gene>
<sequence length="131" mass="14780">MRGEHPSRGRRRVNPITQARKRLDLQQLESDYRGTRGQRCLSSDERPTLGPGTTLAEQLLPNSHHHDIGGEHGGTTRTASGTSHSVHYPLLHRGLYREDVDNLLDVDPLEPIRLELDEEEDSAVYTWPVAL</sequence>
<proteinExistence type="predicted"/>
<dbReference type="Proteomes" id="UP000712600">
    <property type="component" value="Unassembled WGS sequence"/>
</dbReference>
<accession>A0A8S9SKX5</accession>
<dbReference type="AlphaFoldDB" id="A0A8S9SKX5"/>
<name>A0A8S9SKX5_BRACR</name>
<dbReference type="EMBL" id="QGKX02000004">
    <property type="protein sequence ID" value="KAF3601407.1"/>
    <property type="molecule type" value="Genomic_DNA"/>
</dbReference>
<evidence type="ECO:0000313" key="2">
    <source>
        <dbReference type="EMBL" id="KAF3601407.1"/>
    </source>
</evidence>
<evidence type="ECO:0000256" key="1">
    <source>
        <dbReference type="SAM" id="MobiDB-lite"/>
    </source>
</evidence>
<reference evidence="2" key="1">
    <citation type="submission" date="2019-12" db="EMBL/GenBank/DDBJ databases">
        <title>Genome sequencing and annotation of Brassica cretica.</title>
        <authorList>
            <person name="Studholme D.J."/>
            <person name="Sarris P."/>
        </authorList>
    </citation>
    <scope>NUCLEOTIDE SEQUENCE</scope>
    <source>
        <strain evidence="2">PFS-109/04</strain>
        <tissue evidence="2">Leaf</tissue>
    </source>
</reference>